<dbReference type="Pfam" id="PF09664">
    <property type="entry name" value="DUF2399"/>
    <property type="match status" value="1"/>
</dbReference>
<gene>
    <name evidence="3" type="ORF">SSP531S_44200</name>
</gene>
<evidence type="ECO:0000259" key="2">
    <source>
        <dbReference type="Pfam" id="PF11796"/>
    </source>
</evidence>
<dbReference type="InterPro" id="IPR013495">
    <property type="entry name" value="CHP02679"/>
</dbReference>
<dbReference type="InterPro" id="IPR024466">
    <property type="entry name" value="CHP02679_N"/>
</dbReference>
<sequence>MSAEPSGATPSPPYAELTGEGWRRLIAAARRRLERTGGALDGDIGLTAPTEAERRTVIGVTGRYRSETVRRLTVPLADLDAYLYDRYGTGLLQTLGALHGPLRDRPAERADEAAARARALEAAHASPLAGRGWYPAWLERVSADGTLTRLLRRGDGALLAAAVRVLEALELPRTRGDGGRGPLPLPVLAEWTTGDTKALVPGGPLEQLVLRALAQRAAVDGGPSVRVPHDRAGRRALWESAGAVADDLASQVLVLNVGASGDDVVCDWLRDATGFGIPFRLTLHQLTSADIVPAAREIHICENPAVLRAAAAELADRAAALVCTEGVPSAACHRLLAAAARAGARLHWRADFDWTGLRITAAALERHGARPWRMTAADYRNALERGESTELAGSPAASPWDPSLASALSESGQAVMEERLLPELLFDLG</sequence>
<dbReference type="RefSeq" id="WP_116428448.1">
    <property type="nucleotide sequence ID" value="NZ_BGZL01000014.1"/>
</dbReference>
<organism evidence="3 4">
    <name type="scientific">Streptomyces spongiicola</name>
    <dbReference type="NCBI Taxonomy" id="1690221"/>
    <lineage>
        <taxon>Bacteria</taxon>
        <taxon>Bacillati</taxon>
        <taxon>Actinomycetota</taxon>
        <taxon>Actinomycetes</taxon>
        <taxon>Kitasatosporales</taxon>
        <taxon>Streptomycetaceae</taxon>
        <taxon>Streptomyces</taxon>
    </lineage>
</organism>
<proteinExistence type="predicted"/>
<comment type="caution">
    <text evidence="3">The sequence shown here is derived from an EMBL/GenBank/DDBJ whole genome shotgun (WGS) entry which is preliminary data.</text>
</comment>
<feature type="domain" description="DUF2399" evidence="1">
    <location>
        <begin position="281"/>
        <end position="428"/>
    </location>
</feature>
<evidence type="ECO:0000313" key="3">
    <source>
        <dbReference type="EMBL" id="GBQ02956.1"/>
    </source>
</evidence>
<evidence type="ECO:0000259" key="1">
    <source>
        <dbReference type="Pfam" id="PF09664"/>
    </source>
</evidence>
<feature type="domain" description="Conserved hypothetical protein CHP02679 N terminus" evidence="2">
    <location>
        <begin position="41"/>
        <end position="257"/>
    </location>
</feature>
<dbReference type="AlphaFoldDB" id="A0A388T337"/>
<reference evidence="3 4" key="1">
    <citation type="submission" date="2018-07" db="EMBL/GenBank/DDBJ databases">
        <title>Whole Genome Shotgun Sequence of Streptomyces spongiicola strain 531S.</title>
        <authorList>
            <person name="Dohra H."/>
            <person name="Kodani S."/>
        </authorList>
    </citation>
    <scope>NUCLEOTIDE SEQUENCE [LARGE SCALE GENOMIC DNA]</scope>
    <source>
        <strain evidence="3 4">531S</strain>
    </source>
</reference>
<dbReference type="InterPro" id="IPR024465">
    <property type="entry name" value="DUF2399"/>
</dbReference>
<name>A0A388T337_9ACTN</name>
<dbReference type="Pfam" id="PF11796">
    <property type="entry name" value="DUF3323"/>
    <property type="match status" value="1"/>
</dbReference>
<dbReference type="NCBIfam" id="TIGR02679">
    <property type="entry name" value="TIGR02679 family protein"/>
    <property type="match status" value="1"/>
</dbReference>
<dbReference type="EMBL" id="BGZL01000014">
    <property type="protein sequence ID" value="GBQ02956.1"/>
    <property type="molecule type" value="Genomic_DNA"/>
</dbReference>
<protein>
    <submittedName>
        <fullName evidence="3">TIGR02679 family protein</fullName>
    </submittedName>
</protein>
<accession>A0A388T337</accession>
<dbReference type="Proteomes" id="UP000265354">
    <property type="component" value="Unassembled WGS sequence"/>
</dbReference>
<evidence type="ECO:0000313" key="4">
    <source>
        <dbReference type="Proteomes" id="UP000265354"/>
    </source>
</evidence>